<feature type="domain" description="Solute-binding protein family 3/N-terminal" evidence="4">
    <location>
        <begin position="25"/>
        <end position="247"/>
    </location>
</feature>
<dbReference type="PANTHER" id="PTHR35936">
    <property type="entry name" value="MEMBRANE-BOUND LYTIC MUREIN TRANSGLYCOSYLASE F"/>
    <property type="match status" value="1"/>
</dbReference>
<name>A0A099L162_COLPS</name>
<evidence type="ECO:0000256" key="2">
    <source>
        <dbReference type="ARBA" id="ARBA00022729"/>
    </source>
</evidence>
<evidence type="ECO:0000313" key="6">
    <source>
        <dbReference type="Proteomes" id="UP000029868"/>
    </source>
</evidence>
<dbReference type="Gene3D" id="3.40.190.10">
    <property type="entry name" value="Periplasmic binding protein-like II"/>
    <property type="match status" value="2"/>
</dbReference>
<reference evidence="5 6" key="1">
    <citation type="submission" date="2014-08" db="EMBL/GenBank/DDBJ databases">
        <title>Genomic and Phenotypic Diversity of Colwellia psychrerythraea strains from Disparate Marine Basins.</title>
        <authorList>
            <person name="Techtmann S.M."/>
            <person name="Stelling S.C."/>
            <person name="Utturkar S.M."/>
            <person name="Alshibli N."/>
            <person name="Harris A."/>
            <person name="Brown S.D."/>
            <person name="Hazen T.C."/>
        </authorList>
    </citation>
    <scope>NUCLEOTIDE SEQUENCE [LARGE SCALE GENOMIC DNA]</scope>
    <source>
        <strain evidence="5 6">GAB14E</strain>
    </source>
</reference>
<organism evidence="5 6">
    <name type="scientific">Colwellia psychrerythraea</name>
    <name type="common">Vibrio psychroerythus</name>
    <dbReference type="NCBI Taxonomy" id="28229"/>
    <lineage>
        <taxon>Bacteria</taxon>
        <taxon>Pseudomonadati</taxon>
        <taxon>Pseudomonadota</taxon>
        <taxon>Gammaproteobacteria</taxon>
        <taxon>Alteromonadales</taxon>
        <taxon>Colwelliaceae</taxon>
        <taxon>Colwellia</taxon>
    </lineage>
</organism>
<accession>A0A099L162</accession>
<dbReference type="SMART" id="SM00062">
    <property type="entry name" value="PBPb"/>
    <property type="match status" value="1"/>
</dbReference>
<dbReference type="InterPro" id="IPR001638">
    <property type="entry name" value="Solute-binding_3/MltF_N"/>
</dbReference>
<proteinExistence type="inferred from homology"/>
<dbReference type="Pfam" id="PF00497">
    <property type="entry name" value="SBP_bac_3"/>
    <property type="match status" value="1"/>
</dbReference>
<gene>
    <name evidence="5" type="ORF">GAB14E_0117</name>
</gene>
<feature type="signal peptide" evidence="3">
    <location>
        <begin position="1"/>
        <end position="22"/>
    </location>
</feature>
<dbReference type="RefSeq" id="WP_033081155.1">
    <property type="nucleotide sequence ID" value="NZ_JQEC01000011.1"/>
</dbReference>
<dbReference type="PANTHER" id="PTHR35936:SF19">
    <property type="entry name" value="AMINO-ACID-BINDING PROTEIN YXEM-RELATED"/>
    <property type="match status" value="1"/>
</dbReference>
<dbReference type="AlphaFoldDB" id="A0A099L162"/>
<evidence type="ECO:0000256" key="1">
    <source>
        <dbReference type="ARBA" id="ARBA00010333"/>
    </source>
</evidence>
<dbReference type="SUPFAM" id="SSF53850">
    <property type="entry name" value="Periplasmic binding protein-like II"/>
    <property type="match status" value="1"/>
</dbReference>
<dbReference type="OrthoDB" id="6371790at2"/>
<evidence type="ECO:0000259" key="4">
    <source>
        <dbReference type="SMART" id="SM00062"/>
    </source>
</evidence>
<dbReference type="PATRIC" id="fig|28229.3.peg.1048"/>
<evidence type="ECO:0000313" key="5">
    <source>
        <dbReference type="EMBL" id="KGJ96170.1"/>
    </source>
</evidence>
<dbReference type="EMBL" id="JQEC01000011">
    <property type="protein sequence ID" value="KGJ96170.1"/>
    <property type="molecule type" value="Genomic_DNA"/>
</dbReference>
<comment type="caution">
    <text evidence="5">The sequence shown here is derived from an EMBL/GenBank/DDBJ whole genome shotgun (WGS) entry which is preliminary data.</text>
</comment>
<keyword evidence="2 3" id="KW-0732">Signal</keyword>
<protein>
    <submittedName>
        <fullName evidence="5">ABC-type transporter, periplasmic subunit family 3</fullName>
    </submittedName>
</protein>
<sequence>MIKILYRLLLLSLVLSPSMTMAKQELKIGVGNFPPFFVEEEHKGLFLEITEEIFKKLPEYNVKFIFMSNHRLLHEINSGKRIDVACNIFSDSKVNAFLSTPIFRYTDVAVSKKTAKLEVKEVNDLAGLSIAAYQGAKDLLGNTFRQMALSNPEYSEHSHPKDTTYLMVSGNKDIRVGDIHIFLHDLANKRYEGEAQTNAADFTVHRLWSDVYSHIAFKDKELRDSVNKVIQELNADGTIDAIYTKYR</sequence>
<comment type="similarity">
    <text evidence="1">Belongs to the bacterial solute-binding protein 3 family.</text>
</comment>
<dbReference type="Proteomes" id="UP000029868">
    <property type="component" value="Unassembled WGS sequence"/>
</dbReference>
<evidence type="ECO:0000256" key="3">
    <source>
        <dbReference type="SAM" id="SignalP"/>
    </source>
</evidence>
<feature type="chain" id="PRO_5001949251" evidence="3">
    <location>
        <begin position="23"/>
        <end position="247"/>
    </location>
</feature>